<dbReference type="PROSITE" id="PS50110">
    <property type="entry name" value="RESPONSE_REGULATORY"/>
    <property type="match status" value="1"/>
</dbReference>
<keyword evidence="2" id="KW-0812">Transmembrane</keyword>
<name>A0A7S1IQJ3_9EUGL</name>
<dbReference type="InterPro" id="IPR001789">
    <property type="entry name" value="Sig_transdc_resp-reg_receiver"/>
</dbReference>
<evidence type="ECO:0000259" key="3">
    <source>
        <dbReference type="PROSITE" id="PS50110"/>
    </source>
</evidence>
<keyword evidence="2" id="KW-0472">Membrane</keyword>
<dbReference type="SUPFAM" id="SSF55874">
    <property type="entry name" value="ATPase domain of HSP90 chaperone/DNA topoisomerase II/histidine kinase"/>
    <property type="match status" value="1"/>
</dbReference>
<proteinExistence type="predicted"/>
<organism evidence="4">
    <name type="scientific">Eutreptiella gymnastica</name>
    <dbReference type="NCBI Taxonomy" id="73025"/>
    <lineage>
        <taxon>Eukaryota</taxon>
        <taxon>Discoba</taxon>
        <taxon>Euglenozoa</taxon>
        <taxon>Euglenida</taxon>
        <taxon>Spirocuta</taxon>
        <taxon>Euglenophyceae</taxon>
        <taxon>Eutreptiales</taxon>
        <taxon>Eutreptiaceae</taxon>
        <taxon>Eutreptiella</taxon>
    </lineage>
</organism>
<dbReference type="GO" id="GO:0000160">
    <property type="term" value="P:phosphorelay signal transduction system"/>
    <property type="evidence" value="ECO:0007669"/>
    <property type="project" value="InterPro"/>
</dbReference>
<dbReference type="InterPro" id="IPR036890">
    <property type="entry name" value="HATPase_C_sf"/>
</dbReference>
<sequence length="640" mass="70795">MFAATGTGPNMLGQRSIRPVWHNAGIYVEIVLCFALAVLFTCSRRSWQYVTGLISLFVVISACNSMWVYEMASRDTLADAMAEVLHLSPCFELDPNSQAAREGIEHLLMTLIVRHSISMVSTMSLCLFMIVSVVDYSKIPVLSCLVSTLIFIGWVLQMAIRYDVQVWQKITFHVLVCCIIPLTITQLHAQQRRMRFHAERENDRTLRVSRDADSILNHTLKNVLADSSGQIILLLGQCPMLPDKDRYTLEMSVATLQRGILACRHRQTYIDLMAGRYVAKRSPVRVWDLIADLSKGRSVTLHWSPIEPVLLDTVLISLILENALSNASKHGNPTDPDVHISVERRLGNQLMFQVSNCRNPNGPHLTSAYVDSMFSGLDREMHRPSSDPTSTGIGLQHTNLAARALGSTLTLVEVRDRVLFEVHVPFLPLEVGADYPSDLDMDITAFPSGLRFCCIDDSEISLTIMKDSFQKRAQAGDVQTFGAGGAADAHLFVQAALRDAHIAVLDSNLDYPREVISGANLVSTLRTSGFKGLLCMRSGNTSDEDCERYRQAGCHCIVGKDLPMSKAMDHIKAAYLRLAPMPHCLIPLAPTHGLPNVACSFPNVARSTRNVVFPTPRDQNRVGWDPTGPGGSGAWEVVSQ</sequence>
<feature type="transmembrane region" description="Helical" evidence="2">
    <location>
        <begin position="49"/>
        <end position="69"/>
    </location>
</feature>
<evidence type="ECO:0000313" key="4">
    <source>
        <dbReference type="EMBL" id="CAD9019104.1"/>
    </source>
</evidence>
<evidence type="ECO:0000256" key="1">
    <source>
        <dbReference type="PROSITE-ProRule" id="PRU00169"/>
    </source>
</evidence>
<dbReference type="SUPFAM" id="SSF52172">
    <property type="entry name" value="CheY-like"/>
    <property type="match status" value="1"/>
</dbReference>
<feature type="transmembrane region" description="Helical" evidence="2">
    <location>
        <begin position="20"/>
        <end position="42"/>
    </location>
</feature>
<dbReference type="AlphaFoldDB" id="A0A7S1IQJ3"/>
<feature type="transmembrane region" description="Helical" evidence="2">
    <location>
        <begin position="166"/>
        <end position="185"/>
    </location>
</feature>
<feature type="domain" description="Response regulatory" evidence="3">
    <location>
        <begin position="451"/>
        <end position="575"/>
    </location>
</feature>
<protein>
    <recommendedName>
        <fullName evidence="3">Response regulatory domain-containing protein</fullName>
    </recommendedName>
</protein>
<reference evidence="4" key="1">
    <citation type="submission" date="2021-01" db="EMBL/GenBank/DDBJ databases">
        <authorList>
            <person name="Corre E."/>
            <person name="Pelletier E."/>
            <person name="Niang G."/>
            <person name="Scheremetjew M."/>
            <person name="Finn R."/>
            <person name="Kale V."/>
            <person name="Holt S."/>
            <person name="Cochrane G."/>
            <person name="Meng A."/>
            <person name="Brown T."/>
            <person name="Cohen L."/>
        </authorList>
    </citation>
    <scope>NUCLEOTIDE SEQUENCE</scope>
    <source>
        <strain evidence="4">NIES-381</strain>
    </source>
</reference>
<dbReference type="InterPro" id="IPR003594">
    <property type="entry name" value="HATPase_dom"/>
</dbReference>
<evidence type="ECO:0000256" key="2">
    <source>
        <dbReference type="SAM" id="Phobius"/>
    </source>
</evidence>
<dbReference type="Pfam" id="PF02518">
    <property type="entry name" value="HATPase_c"/>
    <property type="match status" value="1"/>
</dbReference>
<feature type="transmembrane region" description="Helical" evidence="2">
    <location>
        <begin position="116"/>
        <end position="134"/>
    </location>
</feature>
<keyword evidence="2" id="KW-1133">Transmembrane helix</keyword>
<feature type="transmembrane region" description="Helical" evidence="2">
    <location>
        <begin position="141"/>
        <end position="160"/>
    </location>
</feature>
<dbReference type="InterPro" id="IPR011006">
    <property type="entry name" value="CheY-like_superfamily"/>
</dbReference>
<keyword evidence="1" id="KW-0597">Phosphoprotein</keyword>
<gene>
    <name evidence="4" type="ORF">EGYM00392_LOCUS30218</name>
</gene>
<feature type="modified residue" description="4-aspartylphosphate" evidence="1">
    <location>
        <position position="506"/>
    </location>
</feature>
<dbReference type="Gene3D" id="3.30.565.10">
    <property type="entry name" value="Histidine kinase-like ATPase, C-terminal domain"/>
    <property type="match status" value="1"/>
</dbReference>
<dbReference type="EMBL" id="HBGA01081078">
    <property type="protein sequence ID" value="CAD9019104.1"/>
    <property type="molecule type" value="Transcribed_RNA"/>
</dbReference>
<accession>A0A7S1IQJ3</accession>